<feature type="domain" description="FAD/NAD(P)-binding" evidence="3">
    <location>
        <begin position="46"/>
        <end position="353"/>
    </location>
</feature>
<dbReference type="PRINTS" id="PR00368">
    <property type="entry name" value="FADPNR"/>
</dbReference>
<keyword evidence="1" id="KW-0560">Oxidoreductase</keyword>
<proteinExistence type="predicted"/>
<dbReference type="EMBL" id="VDUZ01000014">
    <property type="protein sequence ID" value="TXL75381.1"/>
    <property type="molecule type" value="Genomic_DNA"/>
</dbReference>
<dbReference type="InterPro" id="IPR017224">
    <property type="entry name" value="Opine_Oxase_asu/HCN_bsu"/>
</dbReference>
<organism evidence="5 6">
    <name type="scientific">Vineibacter terrae</name>
    <dbReference type="NCBI Taxonomy" id="2586908"/>
    <lineage>
        <taxon>Bacteria</taxon>
        <taxon>Pseudomonadati</taxon>
        <taxon>Pseudomonadota</taxon>
        <taxon>Alphaproteobacteria</taxon>
        <taxon>Hyphomicrobiales</taxon>
        <taxon>Vineibacter</taxon>
    </lineage>
</organism>
<protein>
    <submittedName>
        <fullName evidence="5">FAD-dependent oxidoreductase</fullName>
    </submittedName>
</protein>
<reference evidence="5 6" key="1">
    <citation type="submission" date="2019-06" db="EMBL/GenBank/DDBJ databases">
        <title>New taxonomy in bacterial strain CC-CFT640, isolated from vineyard.</title>
        <authorList>
            <person name="Lin S.-Y."/>
            <person name="Tsai C.-F."/>
            <person name="Young C.-C."/>
        </authorList>
    </citation>
    <scope>NUCLEOTIDE SEQUENCE [LARGE SCALE GENOMIC DNA]</scope>
    <source>
        <strain evidence="5 6">CC-CFT640</strain>
    </source>
</reference>
<evidence type="ECO:0000313" key="5">
    <source>
        <dbReference type="EMBL" id="TXL75381.1"/>
    </source>
</evidence>
<feature type="domain" description="SoxA A3" evidence="4">
    <location>
        <begin position="416"/>
        <end position="495"/>
    </location>
</feature>
<dbReference type="AlphaFoldDB" id="A0A5C8PML5"/>
<evidence type="ECO:0000259" key="3">
    <source>
        <dbReference type="Pfam" id="PF07992"/>
    </source>
</evidence>
<dbReference type="Gene3D" id="3.50.50.60">
    <property type="entry name" value="FAD/NAD(P)-binding domain"/>
    <property type="match status" value="2"/>
</dbReference>
<dbReference type="SUPFAM" id="SSF51905">
    <property type="entry name" value="FAD/NAD(P)-binding domain"/>
    <property type="match status" value="1"/>
</dbReference>
<dbReference type="CDD" id="cd19946">
    <property type="entry name" value="GlpA-like_Fer2_BFD-like"/>
    <property type="match status" value="1"/>
</dbReference>
<evidence type="ECO:0000256" key="1">
    <source>
        <dbReference type="ARBA" id="ARBA00023002"/>
    </source>
</evidence>
<dbReference type="GO" id="GO:0016491">
    <property type="term" value="F:oxidoreductase activity"/>
    <property type="evidence" value="ECO:0007669"/>
    <property type="project" value="UniProtKB-KW"/>
</dbReference>
<dbReference type="Pfam" id="PF07992">
    <property type="entry name" value="Pyr_redox_2"/>
    <property type="match status" value="1"/>
</dbReference>
<dbReference type="PANTHER" id="PTHR42949">
    <property type="entry name" value="ANAEROBIC GLYCEROL-3-PHOSPHATE DEHYDROGENASE SUBUNIT B"/>
    <property type="match status" value="1"/>
</dbReference>
<keyword evidence="6" id="KW-1185">Reference proteome</keyword>
<feature type="region of interest" description="Disordered" evidence="2">
    <location>
        <begin position="1"/>
        <end position="39"/>
    </location>
</feature>
<dbReference type="InterPro" id="IPR041854">
    <property type="entry name" value="BFD-like_2Fe2S-bd_dom_sf"/>
</dbReference>
<name>A0A5C8PML5_9HYPH</name>
<dbReference type="InterPro" id="IPR041117">
    <property type="entry name" value="SoxA_A3"/>
</dbReference>
<dbReference type="InterPro" id="IPR036188">
    <property type="entry name" value="FAD/NAD-bd_sf"/>
</dbReference>
<dbReference type="PIRSF" id="PIRSF037495">
    <property type="entry name" value="Opine_OX_OoxA/HcnB"/>
    <property type="match status" value="1"/>
</dbReference>
<gene>
    <name evidence="5" type="ORF">FHP25_14150</name>
</gene>
<dbReference type="Gene3D" id="1.10.10.1100">
    <property type="entry name" value="BFD-like [2Fe-2S]-binding domain"/>
    <property type="match status" value="1"/>
</dbReference>
<feature type="compositionally biased region" description="Basic residues" evidence="2">
    <location>
        <begin position="1"/>
        <end position="20"/>
    </location>
</feature>
<dbReference type="InterPro" id="IPR051691">
    <property type="entry name" value="Metab_Enz_Cyan_OpOx_G3PDH"/>
</dbReference>
<evidence type="ECO:0000259" key="4">
    <source>
        <dbReference type="Pfam" id="PF17806"/>
    </source>
</evidence>
<dbReference type="OrthoDB" id="9801699at2"/>
<evidence type="ECO:0000256" key="2">
    <source>
        <dbReference type="SAM" id="MobiDB-lite"/>
    </source>
</evidence>
<dbReference type="Pfam" id="PF17806">
    <property type="entry name" value="SO_alpha_A3"/>
    <property type="match status" value="1"/>
</dbReference>
<dbReference type="InterPro" id="IPR023753">
    <property type="entry name" value="FAD/NAD-binding_dom"/>
</dbReference>
<accession>A0A5C8PML5</accession>
<dbReference type="PRINTS" id="PR00469">
    <property type="entry name" value="PNDRDTASEII"/>
</dbReference>
<feature type="compositionally biased region" description="Basic and acidic residues" evidence="2">
    <location>
        <begin position="21"/>
        <end position="39"/>
    </location>
</feature>
<sequence>MPGHHRRRRQPARLHGPGRGRHGDRDPARQARDRAMSGTADLRDSYDVAVIGAGPAGMVAAAICAGAGLSTVLLDEQAAPGGQIYRAVGETPVRRPAVLGNDYWHGERLVRALRASTAHYVPGATVWSLSREREIGVSIAGGARLVQARRVIIATGALERPFPIPGWTLPGVMTAGAAQILLKSSGMIPQGRTVLAGSGPLLWLLAWQYLNAGAKLDAILDTTPRANRKAAWPHAAAFLLSPYFRKGLRLLLSVRRRVRVVAEVGDLRAEGEGKLQTVAYRVGDGVETRLSADILLLHQGVVPNVNLAMSVGIAHRWDEDQLCWTPVVDGFGGTAVDGVAIAGDGAGIAGAWAAEERGKLAALAAVRALKPDARREQLPDEMQVRLALAQVERGRLFLDRLYRPADRFRLPEGDTLVCRCEEVSARQIVETVALGCTGPNQMKAFLRCGMGPCQGRLCGLTVTELIARARGVSPAEVGRYRLRPPVKPITLGELAVLPKSEAAIKAVVRG</sequence>
<comment type="caution">
    <text evidence="5">The sequence shown here is derived from an EMBL/GenBank/DDBJ whole genome shotgun (WGS) entry which is preliminary data.</text>
</comment>
<evidence type="ECO:0000313" key="6">
    <source>
        <dbReference type="Proteomes" id="UP000321638"/>
    </source>
</evidence>
<dbReference type="PANTHER" id="PTHR42949:SF3">
    <property type="entry name" value="ANAEROBIC GLYCEROL-3-PHOSPHATE DEHYDROGENASE SUBUNIT B"/>
    <property type="match status" value="1"/>
</dbReference>
<dbReference type="Proteomes" id="UP000321638">
    <property type="component" value="Unassembled WGS sequence"/>
</dbReference>